<dbReference type="Proteomes" id="UP001204144">
    <property type="component" value="Unassembled WGS sequence"/>
</dbReference>
<dbReference type="PANTHER" id="PTHR43364">
    <property type="entry name" value="NADH-SPECIFIC METHYLGLYOXAL REDUCTASE-RELATED"/>
    <property type="match status" value="1"/>
</dbReference>
<dbReference type="GO" id="GO:0005829">
    <property type="term" value="C:cytosol"/>
    <property type="evidence" value="ECO:0007669"/>
    <property type="project" value="TreeGrafter"/>
</dbReference>
<accession>A0AAE3KSL3</accession>
<dbReference type="Gene3D" id="3.20.20.100">
    <property type="entry name" value="NADP-dependent oxidoreductase domain"/>
    <property type="match status" value="1"/>
</dbReference>
<organism evidence="2 3">
    <name type="scientific">Lacihabitans soyangensis</name>
    <dbReference type="NCBI Taxonomy" id="869394"/>
    <lineage>
        <taxon>Bacteria</taxon>
        <taxon>Pseudomonadati</taxon>
        <taxon>Bacteroidota</taxon>
        <taxon>Cytophagia</taxon>
        <taxon>Cytophagales</taxon>
        <taxon>Leadbetterellaceae</taxon>
        <taxon>Lacihabitans</taxon>
    </lineage>
</organism>
<comment type="caution">
    <text evidence="2">The sequence shown here is derived from an EMBL/GenBank/DDBJ whole genome shotgun (WGS) entry which is preliminary data.</text>
</comment>
<dbReference type="AlphaFoldDB" id="A0AAE3KSL3"/>
<evidence type="ECO:0000313" key="3">
    <source>
        <dbReference type="Proteomes" id="UP001204144"/>
    </source>
</evidence>
<sequence>MQTKPFSKIIAGTMTWGVWGKNCDTKQMIELMHSCLENDITTFDHADIYGDYTTEASFGKAFAESKIERDEIQLISKCGIQMLSEERKNTVKHYEYSSSYIIWSVEQSLKNLQTDYLDLLLLHRPSPLMHPNEIAKAIEKLKQEGKIIDFGVSNFTPLQSDLIEKKTKIAYNQIEFSITHFDAMLDGSLNHMQTRGIQPMSWSPLGSVFKKDNEQSLRVRKMAESLAVKYEVSVDIILLAWILKYPAGILPVCGTADPARISNLTKACQVEMELQDWFALWSESAGTPVP</sequence>
<dbReference type="RefSeq" id="WP_255035094.1">
    <property type="nucleotide sequence ID" value="NZ_RJUF01000001.1"/>
</dbReference>
<feature type="domain" description="NADP-dependent oxidoreductase" evidence="1">
    <location>
        <begin position="8"/>
        <end position="276"/>
    </location>
</feature>
<dbReference type="InterPro" id="IPR023210">
    <property type="entry name" value="NADP_OxRdtase_dom"/>
</dbReference>
<dbReference type="PANTHER" id="PTHR43364:SF1">
    <property type="entry name" value="OXIDOREDUCTASE YDHF"/>
    <property type="match status" value="1"/>
</dbReference>
<gene>
    <name evidence="2" type="ORF">EGI31_00230</name>
</gene>
<dbReference type="CDD" id="cd19092">
    <property type="entry name" value="AKR_BsYcsN_EcYdhF-like"/>
    <property type="match status" value="1"/>
</dbReference>
<dbReference type="Pfam" id="PF00248">
    <property type="entry name" value="Aldo_ket_red"/>
    <property type="match status" value="1"/>
</dbReference>
<reference evidence="2 3" key="1">
    <citation type="submission" date="2018-11" db="EMBL/GenBank/DDBJ databases">
        <title>Novel bacteria species description.</title>
        <authorList>
            <person name="Han J.-H."/>
        </authorList>
    </citation>
    <scope>NUCLEOTIDE SEQUENCE [LARGE SCALE GENOMIC DNA]</scope>
    <source>
        <strain evidence="2 3">KCTC23259</strain>
    </source>
</reference>
<name>A0AAE3KSL3_9BACT</name>
<dbReference type="InterPro" id="IPR050523">
    <property type="entry name" value="AKR_Detox_Biosynth"/>
</dbReference>
<dbReference type="EMBL" id="RJUF01000001">
    <property type="protein sequence ID" value="MCP9761361.1"/>
    <property type="molecule type" value="Genomic_DNA"/>
</dbReference>
<proteinExistence type="predicted"/>
<dbReference type="SUPFAM" id="SSF51430">
    <property type="entry name" value="NAD(P)-linked oxidoreductase"/>
    <property type="match status" value="1"/>
</dbReference>
<dbReference type="InterPro" id="IPR036812">
    <property type="entry name" value="NAD(P)_OxRdtase_dom_sf"/>
</dbReference>
<keyword evidence="3" id="KW-1185">Reference proteome</keyword>
<evidence type="ECO:0000259" key="1">
    <source>
        <dbReference type="Pfam" id="PF00248"/>
    </source>
</evidence>
<protein>
    <submittedName>
        <fullName evidence="2">Aldo/keto reductase</fullName>
    </submittedName>
</protein>
<evidence type="ECO:0000313" key="2">
    <source>
        <dbReference type="EMBL" id="MCP9761361.1"/>
    </source>
</evidence>